<proteinExistence type="predicted"/>
<keyword evidence="2" id="KW-1185">Reference proteome</keyword>
<protein>
    <submittedName>
        <fullName evidence="3">FERM domain-containing protein</fullName>
    </submittedName>
</protein>
<organism evidence="2 3">
    <name type="scientific">Heligmosomoides polygyrus</name>
    <name type="common">Parasitic roundworm</name>
    <dbReference type="NCBI Taxonomy" id="6339"/>
    <lineage>
        <taxon>Eukaryota</taxon>
        <taxon>Metazoa</taxon>
        <taxon>Ecdysozoa</taxon>
        <taxon>Nematoda</taxon>
        <taxon>Chromadorea</taxon>
        <taxon>Rhabditida</taxon>
        <taxon>Rhabditina</taxon>
        <taxon>Rhabditomorpha</taxon>
        <taxon>Strongyloidea</taxon>
        <taxon>Heligmosomidae</taxon>
        <taxon>Heligmosomoides</taxon>
    </lineage>
</organism>
<dbReference type="Proteomes" id="UP000050761">
    <property type="component" value="Unassembled WGS sequence"/>
</dbReference>
<dbReference type="AlphaFoldDB" id="A0A183GEZ3"/>
<dbReference type="EMBL" id="UZAH01032559">
    <property type="protein sequence ID" value="VDP22546.1"/>
    <property type="molecule type" value="Genomic_DNA"/>
</dbReference>
<gene>
    <name evidence="1" type="ORF">HPBE_LOCUS20936</name>
</gene>
<evidence type="ECO:0000313" key="1">
    <source>
        <dbReference type="EMBL" id="VDP22546.1"/>
    </source>
</evidence>
<name>A0A183GEZ3_HELPZ</name>
<sequence>MRSFHVRVNLSISTRRCVVSGAHKVVSFLRFPSTSTHMNFPASLLLRTFYVARSLKISKYTYHIDINMKSQDKLQEAVDVVLQ</sequence>
<dbReference type="WBParaSite" id="HPBE_0002093901-mRNA-1">
    <property type="protein sequence ID" value="HPBE_0002093901-mRNA-1"/>
    <property type="gene ID" value="HPBE_0002093901"/>
</dbReference>
<reference evidence="3" key="2">
    <citation type="submission" date="2019-09" db="UniProtKB">
        <authorList>
            <consortium name="WormBaseParasite"/>
        </authorList>
    </citation>
    <scope>IDENTIFICATION</scope>
</reference>
<accession>A0A183GEZ3</accession>
<accession>A0A3P8FUR5</accession>
<reference evidence="1 2" key="1">
    <citation type="submission" date="2018-11" db="EMBL/GenBank/DDBJ databases">
        <authorList>
            <consortium name="Pathogen Informatics"/>
        </authorList>
    </citation>
    <scope>NUCLEOTIDE SEQUENCE [LARGE SCALE GENOMIC DNA]</scope>
</reference>
<evidence type="ECO:0000313" key="2">
    <source>
        <dbReference type="Proteomes" id="UP000050761"/>
    </source>
</evidence>
<evidence type="ECO:0000313" key="3">
    <source>
        <dbReference type="WBParaSite" id="HPBE_0002093901-mRNA-1"/>
    </source>
</evidence>